<dbReference type="EMBL" id="LUUB01000065">
    <property type="protein sequence ID" value="OAF07739.1"/>
    <property type="molecule type" value="Genomic_DNA"/>
</dbReference>
<dbReference type="STRING" id="1505087.AYJ54_16670"/>
<dbReference type="AlphaFoldDB" id="A0A176YNU9"/>
<gene>
    <name evidence="1" type="ORF">AYJ54_16670</name>
</gene>
<sequence length="129" mass="14108">MRGFRVNRLIATLATGIGGLIALDAGFVAAENLRKLSGAQIRARFAGMQLTDEVHYRFAYERDGTLRSFAMGVKKRGKWVIDKDQICLYLQEPDDGCYDVALSGKTFTLTPTGLGSPLDGILQPISDPQ</sequence>
<evidence type="ECO:0000313" key="1">
    <source>
        <dbReference type="EMBL" id="OAF07739.1"/>
    </source>
</evidence>
<protein>
    <submittedName>
        <fullName evidence="1">Uncharacterized protein</fullName>
    </submittedName>
</protein>
<comment type="caution">
    <text evidence="1">The sequence shown here is derived from an EMBL/GenBank/DDBJ whole genome shotgun (WGS) entry which is preliminary data.</text>
</comment>
<organism evidence="1 2">
    <name type="scientific">Bradyrhizobium centrolobii</name>
    <dbReference type="NCBI Taxonomy" id="1505087"/>
    <lineage>
        <taxon>Bacteria</taxon>
        <taxon>Pseudomonadati</taxon>
        <taxon>Pseudomonadota</taxon>
        <taxon>Alphaproteobacteria</taxon>
        <taxon>Hyphomicrobiales</taxon>
        <taxon>Nitrobacteraceae</taxon>
        <taxon>Bradyrhizobium</taxon>
    </lineage>
</organism>
<reference evidence="1 2" key="1">
    <citation type="submission" date="2016-03" db="EMBL/GenBank/DDBJ databases">
        <title>Draft Genome Sequence of the Strain BR 10245 (Bradyrhizobium sp.) isolated from nodules of Centrolobium paraense.</title>
        <authorList>
            <person name="Simoes-Araujo J.L.Sr."/>
            <person name="Barauna A.C."/>
            <person name="Silva K."/>
            <person name="Zilli J.E."/>
        </authorList>
    </citation>
    <scope>NUCLEOTIDE SEQUENCE [LARGE SCALE GENOMIC DNA]</scope>
    <source>
        <strain evidence="1 2">BR 10245</strain>
    </source>
</reference>
<proteinExistence type="predicted"/>
<keyword evidence="2" id="KW-1185">Reference proteome</keyword>
<name>A0A176YNU9_9BRAD</name>
<evidence type="ECO:0000313" key="2">
    <source>
        <dbReference type="Proteomes" id="UP000076959"/>
    </source>
</evidence>
<dbReference type="Proteomes" id="UP000076959">
    <property type="component" value="Unassembled WGS sequence"/>
</dbReference>
<accession>A0A176YNU9</accession>